<sequence length="189" mass="22182">MYEQLSKYILDCIAVNDEQLRTILSYFHPLSLKKKEIVASIGQPARRMYFVNKGCLRVCFIKNDGSEVTRRFAFENAFSTSLVSFISGKPLTEYTQAVEPTELLYISRNDFYYLLEQIPAWEKFYRSYLEHAYVTNTNRLQSFITLDATERYQLLLNEHPQIVLRLPNKLVANYLNISQEALSRLKAKR</sequence>
<dbReference type="OrthoDB" id="9152304at2"/>
<dbReference type="InterPro" id="IPR014710">
    <property type="entry name" value="RmlC-like_jellyroll"/>
</dbReference>
<proteinExistence type="predicted"/>
<dbReference type="Gene3D" id="2.60.120.10">
    <property type="entry name" value="Jelly Rolls"/>
    <property type="match status" value="1"/>
</dbReference>
<comment type="caution">
    <text evidence="2">The sequence shown here is derived from an EMBL/GenBank/DDBJ whole genome shotgun (WGS) entry which is preliminary data.</text>
</comment>
<evidence type="ECO:0000313" key="3">
    <source>
        <dbReference type="Proteomes" id="UP000261284"/>
    </source>
</evidence>
<dbReference type="GO" id="GO:0005829">
    <property type="term" value="C:cytosol"/>
    <property type="evidence" value="ECO:0007669"/>
    <property type="project" value="TreeGrafter"/>
</dbReference>
<dbReference type="CDD" id="cd00038">
    <property type="entry name" value="CAP_ED"/>
    <property type="match status" value="1"/>
</dbReference>
<gene>
    <name evidence="2" type="ORF">DXN05_16410</name>
</gene>
<dbReference type="InterPro" id="IPR000595">
    <property type="entry name" value="cNMP-bd_dom"/>
</dbReference>
<name>A0A3E1NGS5_9BACT</name>
<feature type="domain" description="Cyclic nucleotide-binding" evidence="1">
    <location>
        <begin position="15"/>
        <end position="115"/>
    </location>
</feature>
<dbReference type="Proteomes" id="UP000261284">
    <property type="component" value="Unassembled WGS sequence"/>
</dbReference>
<protein>
    <submittedName>
        <fullName evidence="2">Crp/Fnr family transcriptional regulator</fullName>
    </submittedName>
</protein>
<dbReference type="SUPFAM" id="SSF51206">
    <property type="entry name" value="cAMP-binding domain-like"/>
    <property type="match status" value="1"/>
</dbReference>
<organism evidence="2 3">
    <name type="scientific">Deminuibacter soli</name>
    <dbReference type="NCBI Taxonomy" id="2291815"/>
    <lineage>
        <taxon>Bacteria</taxon>
        <taxon>Pseudomonadati</taxon>
        <taxon>Bacteroidota</taxon>
        <taxon>Chitinophagia</taxon>
        <taxon>Chitinophagales</taxon>
        <taxon>Chitinophagaceae</taxon>
        <taxon>Deminuibacter</taxon>
    </lineage>
</organism>
<dbReference type="Pfam" id="PF00027">
    <property type="entry name" value="cNMP_binding"/>
    <property type="match status" value="1"/>
</dbReference>
<dbReference type="AlphaFoldDB" id="A0A3E1NGS5"/>
<accession>A0A3E1NGS5</accession>
<evidence type="ECO:0000259" key="1">
    <source>
        <dbReference type="PROSITE" id="PS50042"/>
    </source>
</evidence>
<evidence type="ECO:0000313" key="2">
    <source>
        <dbReference type="EMBL" id="RFM27051.1"/>
    </source>
</evidence>
<dbReference type="GO" id="GO:0003700">
    <property type="term" value="F:DNA-binding transcription factor activity"/>
    <property type="evidence" value="ECO:0007669"/>
    <property type="project" value="TreeGrafter"/>
</dbReference>
<dbReference type="RefSeq" id="WP_116848358.1">
    <property type="nucleotide sequence ID" value="NZ_QTJU01000006.1"/>
</dbReference>
<reference evidence="2 3" key="1">
    <citation type="submission" date="2018-08" db="EMBL/GenBank/DDBJ databases">
        <title>Chitinophagaceae sp. K23C18032701, a novel bacterium isolated from forest soil.</title>
        <authorList>
            <person name="Wang C."/>
        </authorList>
    </citation>
    <scope>NUCLEOTIDE SEQUENCE [LARGE SCALE GENOMIC DNA]</scope>
    <source>
        <strain evidence="2 3">K23C18032701</strain>
    </source>
</reference>
<dbReference type="PANTHER" id="PTHR24567:SF76">
    <property type="entry name" value="CYCLIC NUCLEOTIDE-BINDING DOMAIN PROTEIN"/>
    <property type="match status" value="1"/>
</dbReference>
<dbReference type="PANTHER" id="PTHR24567">
    <property type="entry name" value="CRP FAMILY TRANSCRIPTIONAL REGULATORY PROTEIN"/>
    <property type="match status" value="1"/>
</dbReference>
<dbReference type="InterPro" id="IPR050397">
    <property type="entry name" value="Env_Response_Regulators"/>
</dbReference>
<dbReference type="PROSITE" id="PS50042">
    <property type="entry name" value="CNMP_BINDING_3"/>
    <property type="match status" value="1"/>
</dbReference>
<dbReference type="EMBL" id="QTJU01000006">
    <property type="protein sequence ID" value="RFM27051.1"/>
    <property type="molecule type" value="Genomic_DNA"/>
</dbReference>
<dbReference type="SMART" id="SM00100">
    <property type="entry name" value="cNMP"/>
    <property type="match status" value="1"/>
</dbReference>
<keyword evidence="3" id="KW-1185">Reference proteome</keyword>
<dbReference type="InterPro" id="IPR018490">
    <property type="entry name" value="cNMP-bd_dom_sf"/>
</dbReference>